<reference evidence="2 3" key="1">
    <citation type="submission" date="2016-11" db="EMBL/GenBank/DDBJ databases">
        <authorList>
            <person name="Jaros S."/>
            <person name="Januszkiewicz K."/>
            <person name="Wedrychowicz H."/>
        </authorList>
    </citation>
    <scope>NUCLEOTIDE SEQUENCE [LARGE SCALE GENOMIC DNA]</scope>
    <source>
        <strain evidence="2 3">DSM 17459</strain>
    </source>
</reference>
<dbReference type="Pfam" id="PF00359">
    <property type="entry name" value="PTS_EIIA_2"/>
    <property type="match status" value="1"/>
</dbReference>
<dbReference type="InterPro" id="IPR051541">
    <property type="entry name" value="PTS_SugarTrans_NitroReg"/>
</dbReference>
<sequence length="155" mass="17050">MPLKEALSRETCYVGVSGESSEEVLRTLSERLFQLGLVTEEYESNVILREQKYPTGLPLEGRKVAIPHTDAVYVKETRICVAVLKHPVEFQVMGSGSGEKVAVELVIMLAIKEQKAQLGVLKELINLVVQNGAMIEQLIGAGAGDEVYDILMSYL</sequence>
<evidence type="ECO:0000313" key="3">
    <source>
        <dbReference type="Proteomes" id="UP000184245"/>
    </source>
</evidence>
<dbReference type="AlphaFoldDB" id="A0A1M5BWT5"/>
<gene>
    <name evidence="2" type="ORF">SAMN02745158_03849</name>
</gene>
<dbReference type="PANTHER" id="PTHR47738">
    <property type="entry name" value="PTS SYSTEM FRUCTOSE-LIKE EIIA COMPONENT-RELATED"/>
    <property type="match status" value="1"/>
</dbReference>
<evidence type="ECO:0000313" key="2">
    <source>
        <dbReference type="EMBL" id="SHF46861.1"/>
    </source>
</evidence>
<protein>
    <submittedName>
        <fullName evidence="2">PTS system IIA component, Gat family</fullName>
    </submittedName>
</protein>
<dbReference type="PROSITE" id="PS51094">
    <property type="entry name" value="PTS_EIIA_TYPE_2"/>
    <property type="match status" value="1"/>
</dbReference>
<proteinExistence type="predicted"/>
<keyword evidence="3" id="KW-1185">Reference proteome</keyword>
<accession>A0A1M5BWT5</accession>
<dbReference type="InterPro" id="IPR016152">
    <property type="entry name" value="PTrfase/Anion_transptr"/>
</dbReference>
<dbReference type="OrthoDB" id="370976at2"/>
<dbReference type="SUPFAM" id="SSF55804">
    <property type="entry name" value="Phoshotransferase/anion transport protein"/>
    <property type="match status" value="1"/>
</dbReference>
<dbReference type="RefSeq" id="WP_072854400.1">
    <property type="nucleotide sequence ID" value="NZ_FQVI01000031.1"/>
</dbReference>
<dbReference type="InterPro" id="IPR002178">
    <property type="entry name" value="PTS_EIIA_type-2_dom"/>
</dbReference>
<dbReference type="PANTHER" id="PTHR47738:SF3">
    <property type="entry name" value="PHOSPHOTRANSFERASE SYSTEM MANNITOL_FRUCTOSE-SPECIFIC IIA DOMAIN CONTAINING PROTEIN"/>
    <property type="match status" value="1"/>
</dbReference>
<feature type="domain" description="PTS EIIA type-2" evidence="1">
    <location>
        <begin position="5"/>
        <end position="154"/>
    </location>
</feature>
<evidence type="ECO:0000259" key="1">
    <source>
        <dbReference type="PROSITE" id="PS51094"/>
    </source>
</evidence>
<organism evidence="2 3">
    <name type="scientific">Lactonifactor longoviformis DSM 17459</name>
    <dbReference type="NCBI Taxonomy" id="1122155"/>
    <lineage>
        <taxon>Bacteria</taxon>
        <taxon>Bacillati</taxon>
        <taxon>Bacillota</taxon>
        <taxon>Clostridia</taxon>
        <taxon>Eubacteriales</taxon>
        <taxon>Clostridiaceae</taxon>
        <taxon>Lactonifactor</taxon>
    </lineage>
</organism>
<name>A0A1M5BWT5_9CLOT</name>
<dbReference type="EMBL" id="FQVI01000031">
    <property type="protein sequence ID" value="SHF46861.1"/>
    <property type="molecule type" value="Genomic_DNA"/>
</dbReference>
<dbReference type="CDD" id="cd00211">
    <property type="entry name" value="PTS_IIA_fru"/>
    <property type="match status" value="1"/>
</dbReference>
<dbReference type="Proteomes" id="UP000184245">
    <property type="component" value="Unassembled WGS sequence"/>
</dbReference>
<dbReference type="STRING" id="1122155.SAMN02745158_03849"/>
<dbReference type="Gene3D" id="3.40.930.10">
    <property type="entry name" value="Mannitol-specific EII, Chain A"/>
    <property type="match status" value="1"/>
</dbReference>